<proteinExistence type="predicted"/>
<dbReference type="AlphaFoldDB" id="A0A0P1BS40"/>
<dbReference type="EMBL" id="CCYA01000389">
    <property type="protein sequence ID" value="CEH19326.1"/>
    <property type="molecule type" value="Genomic_DNA"/>
</dbReference>
<organism evidence="1 2">
    <name type="scientific">Ceraceosorus bombacis</name>
    <dbReference type="NCBI Taxonomy" id="401625"/>
    <lineage>
        <taxon>Eukaryota</taxon>
        <taxon>Fungi</taxon>
        <taxon>Dikarya</taxon>
        <taxon>Basidiomycota</taxon>
        <taxon>Ustilaginomycotina</taxon>
        <taxon>Exobasidiomycetes</taxon>
        <taxon>Ceraceosorales</taxon>
        <taxon>Ceraceosoraceae</taxon>
        <taxon>Ceraceosorus</taxon>
    </lineage>
</organism>
<reference evidence="1 2" key="1">
    <citation type="submission" date="2014-09" db="EMBL/GenBank/DDBJ databases">
        <authorList>
            <person name="Magalhaes I.L.F."/>
            <person name="Oliveira U."/>
            <person name="Santos F.R."/>
            <person name="Vidigal T.H.D.A."/>
            <person name="Brescovit A.D."/>
            <person name="Santos A.J."/>
        </authorList>
    </citation>
    <scope>NUCLEOTIDE SEQUENCE [LARGE SCALE GENOMIC DNA]</scope>
</reference>
<keyword evidence="2" id="KW-1185">Reference proteome</keyword>
<evidence type="ECO:0000313" key="1">
    <source>
        <dbReference type="EMBL" id="CEH19326.1"/>
    </source>
</evidence>
<accession>A0A0P1BS40</accession>
<dbReference type="Proteomes" id="UP000054845">
    <property type="component" value="Unassembled WGS sequence"/>
</dbReference>
<name>A0A0P1BS40_9BASI</name>
<dbReference type="OrthoDB" id="10555065at2759"/>
<evidence type="ECO:0000313" key="2">
    <source>
        <dbReference type="Proteomes" id="UP000054845"/>
    </source>
</evidence>
<sequence>MPHSYASPTVTAPLRLDRFTSRHRCGAARASLNPIPAIRCTAAADGPPASDVRGSIIGAWRDFKRTVNRQSLRLCQFLTIGRS</sequence>
<protein>
    <submittedName>
        <fullName evidence="1">Uncharacterized protein</fullName>
    </submittedName>
</protein>